<dbReference type="PROSITE" id="PS51186">
    <property type="entry name" value="GNAT"/>
    <property type="match status" value="1"/>
</dbReference>
<dbReference type="GO" id="GO:0005524">
    <property type="term" value="F:ATP binding"/>
    <property type="evidence" value="ECO:0007669"/>
    <property type="project" value="UniProtKB-UniRule"/>
</dbReference>
<dbReference type="CDD" id="cd04301">
    <property type="entry name" value="NAT_SF"/>
    <property type="match status" value="1"/>
</dbReference>
<dbReference type="Pfam" id="PF05127">
    <property type="entry name" value="NAT10_TcmA_helicase"/>
    <property type="match status" value="1"/>
</dbReference>
<keyword evidence="8 9" id="KW-0012">Acyltransferase</keyword>
<gene>
    <name evidence="9" type="primary">tmcA</name>
    <name evidence="12" type="ORF">SAMN03084138_03909</name>
</gene>
<comment type="similarity">
    <text evidence="9">Belongs to the TmcA family.</text>
</comment>
<keyword evidence="6 9" id="KW-0067">ATP-binding</keyword>
<dbReference type="SUPFAM" id="SSF52540">
    <property type="entry name" value="P-loop containing nucleoside triphosphate hydrolases"/>
    <property type="match status" value="1"/>
</dbReference>
<dbReference type="GO" id="GO:0002101">
    <property type="term" value="P:tRNA wobble cytosine modification"/>
    <property type="evidence" value="ECO:0007669"/>
    <property type="project" value="UniProtKB-UniRule"/>
</dbReference>
<sequence>MTTLAITVTPNDFIQLLQDAAIKRVVRFPVFVAGDEVTVSDFLALASPSLIVSNVLPGATPWRQVKRLLGQETHSLALDIRQGFDVEKLCAIAGCVKGGELVYFLVGEEESERRFYQRFNTFYHHADAAYFSQHGGMNLPQSISSSQHVPEYSSSFTSSGMTQDQQRAVDAIKQVLKGHRRRPALIVADRGRGKSSAMGIAAGQILSSDVKTVLVTSPSIANAETLFQHALVDGDCERTNKYRATYSNGSQLKFVAPDVLLQDKPMCDLLLVDEAAAIPVPMLNQMLTSYSRIAFSTTEHGYEGTGRAFSLRFRSLLNDKAKGWKEVSLHQPVRWAQDDPLERWLFDAFLFDAEPLYPDNIDEISVRIVDRDALLKDESTLRQLFSILVTAHYQTSPNDLLQLLDDESLSVFGAFAHGMLVGALLAQKEGGFDGALASDVVAGKRRLRGHLLAQSLASHTGTVDALMSVLIRVSRIAVLPLFQRNGIGTLLLNSAETYAARDGVGVMGTSFGVTPSLWQFWSSQGYIPARLGIQRDAASGTHSLQMVKALSSAPTWFDDIQALYSSNFYAQLSEQFSQLDPYLSALLLSAMAEPARLSEAQNRQVALFASGALGYDLVTGSLSQWLVSWLARQTKTITREDKGCQLMVARVLHRQSWDVIANEFGYQGRKDTELAMRQWIAKHH</sequence>
<comment type="caution">
    <text evidence="9">Lacks conserved residue(s) required for the propagation of feature annotation.</text>
</comment>
<dbReference type="InterPro" id="IPR032672">
    <property type="entry name" value="TmcA/NAT10/Kre33"/>
</dbReference>
<feature type="domain" description="N-acetyltransferase" evidence="10">
    <location>
        <begin position="364"/>
        <end position="551"/>
    </location>
</feature>
<keyword evidence="1 9" id="KW-0963">Cytoplasm</keyword>
<dbReference type="GO" id="GO:1904812">
    <property type="term" value="P:rRNA acetylation involved in maturation of SSU-rRNA"/>
    <property type="evidence" value="ECO:0007669"/>
    <property type="project" value="TreeGrafter"/>
</dbReference>
<keyword evidence="4 9" id="KW-0819">tRNA processing</keyword>
<evidence type="ECO:0000256" key="7">
    <source>
        <dbReference type="ARBA" id="ARBA00022884"/>
    </source>
</evidence>
<dbReference type="InterPro" id="IPR007807">
    <property type="entry name" value="TcmA/NAT10_helicase"/>
</dbReference>
<dbReference type="GO" id="GO:0000049">
    <property type="term" value="F:tRNA binding"/>
    <property type="evidence" value="ECO:0007669"/>
    <property type="project" value="UniProtKB-UniRule"/>
</dbReference>
<dbReference type="Gene3D" id="3.40.50.300">
    <property type="entry name" value="P-loop containing nucleotide triphosphate hydrolases"/>
    <property type="match status" value="1"/>
</dbReference>
<dbReference type="PANTHER" id="PTHR10925:SF5">
    <property type="entry name" value="RNA CYTIDINE ACETYLTRANSFERASE"/>
    <property type="match status" value="1"/>
</dbReference>
<dbReference type="GO" id="GO:1990883">
    <property type="term" value="F:18S rRNA cytidine N-acetyltransferase activity"/>
    <property type="evidence" value="ECO:0007669"/>
    <property type="project" value="TreeGrafter"/>
</dbReference>
<feature type="binding site" evidence="9">
    <location>
        <position position="165"/>
    </location>
    <ligand>
        <name>ATP</name>
        <dbReference type="ChEBI" id="CHEBI:30616"/>
    </ligand>
</feature>
<evidence type="ECO:0000256" key="5">
    <source>
        <dbReference type="ARBA" id="ARBA00022741"/>
    </source>
</evidence>
<evidence type="ECO:0000256" key="9">
    <source>
        <dbReference type="HAMAP-Rule" id="MF_01886"/>
    </source>
</evidence>
<dbReference type="OrthoDB" id="5578851at2"/>
<dbReference type="AlphaFoldDB" id="A0A1I5VD67"/>
<dbReference type="InterPro" id="IPR016181">
    <property type="entry name" value="Acyl_CoA_acyltransferase"/>
</dbReference>
<proteinExistence type="inferred from homology"/>
<dbReference type="EMBL" id="FOWR01000037">
    <property type="protein sequence ID" value="SFQ05439.1"/>
    <property type="molecule type" value="Genomic_DNA"/>
</dbReference>
<evidence type="ECO:0000313" key="13">
    <source>
        <dbReference type="Proteomes" id="UP000182692"/>
    </source>
</evidence>
<comment type="catalytic activity">
    <reaction evidence="9">
        <text>cytidine(34) in elongator tRNA(Met) + acetyl-CoA + ATP + H2O = N(4)-acetylcytidine(34) in elongator tRNA(Met) + ADP + phosphate + CoA + H(+)</text>
        <dbReference type="Rhea" id="RHEA:43788"/>
        <dbReference type="Rhea" id="RHEA-COMP:10693"/>
        <dbReference type="Rhea" id="RHEA-COMP:10694"/>
        <dbReference type="ChEBI" id="CHEBI:15377"/>
        <dbReference type="ChEBI" id="CHEBI:15378"/>
        <dbReference type="ChEBI" id="CHEBI:30616"/>
        <dbReference type="ChEBI" id="CHEBI:43474"/>
        <dbReference type="ChEBI" id="CHEBI:57287"/>
        <dbReference type="ChEBI" id="CHEBI:57288"/>
        <dbReference type="ChEBI" id="CHEBI:74900"/>
        <dbReference type="ChEBI" id="CHEBI:82748"/>
        <dbReference type="ChEBI" id="CHEBI:456216"/>
        <dbReference type="EC" id="2.3.1.193"/>
    </reaction>
</comment>
<dbReference type="GO" id="GO:0051391">
    <property type="term" value="P:tRNA acetylation"/>
    <property type="evidence" value="ECO:0007669"/>
    <property type="project" value="UniProtKB-UniRule"/>
</dbReference>
<name>A0A1I5VD67_9GAMM</name>
<dbReference type="Proteomes" id="UP000182692">
    <property type="component" value="Unassembled WGS sequence"/>
</dbReference>
<dbReference type="Gene3D" id="3.40.630.30">
    <property type="match status" value="1"/>
</dbReference>
<keyword evidence="7 9" id="KW-0694">RNA-binding</keyword>
<feature type="domain" description="Helicase ATP-binding" evidence="11">
    <location>
        <begin position="175"/>
        <end position="317"/>
    </location>
</feature>
<dbReference type="Gene3D" id="3.40.50.11040">
    <property type="match status" value="1"/>
</dbReference>
<evidence type="ECO:0000256" key="3">
    <source>
        <dbReference type="ARBA" id="ARBA00022679"/>
    </source>
</evidence>
<dbReference type="SUPFAM" id="SSF55729">
    <property type="entry name" value="Acyl-CoA N-acyltransferases (Nat)"/>
    <property type="match status" value="1"/>
</dbReference>
<evidence type="ECO:0000256" key="1">
    <source>
        <dbReference type="ARBA" id="ARBA00022490"/>
    </source>
</evidence>
<dbReference type="InterPro" id="IPR000182">
    <property type="entry name" value="GNAT_dom"/>
</dbReference>
<evidence type="ECO:0000256" key="6">
    <source>
        <dbReference type="ARBA" id="ARBA00022840"/>
    </source>
</evidence>
<dbReference type="InterPro" id="IPR014001">
    <property type="entry name" value="Helicase_ATP-bd"/>
</dbReference>
<dbReference type="EC" id="2.3.1.193" evidence="9"/>
<feature type="binding site" evidence="9">
    <location>
        <begin position="476"/>
        <end position="478"/>
    </location>
    <ligand>
        <name>acetyl-CoA</name>
        <dbReference type="ChEBI" id="CHEBI:57288"/>
    </ligand>
</feature>
<protein>
    <recommendedName>
        <fullName evidence="9">tRNA(Met) cytidine acetyltransferase TmcA</fullName>
        <ecNumber evidence="9">2.3.1.193</ecNumber>
    </recommendedName>
</protein>
<dbReference type="PROSITE" id="PS51192">
    <property type="entry name" value="HELICASE_ATP_BIND_1"/>
    <property type="match status" value="1"/>
</dbReference>
<comment type="subcellular location">
    <subcellularLocation>
        <location evidence="9">Cytoplasm</location>
    </subcellularLocation>
</comment>
<evidence type="ECO:0000259" key="11">
    <source>
        <dbReference type="PROSITE" id="PS51192"/>
    </source>
</evidence>
<keyword evidence="2 9" id="KW-0820">tRNA-binding</keyword>
<organism evidence="12 13">
    <name type="scientific">Enterovibrio norvegicus DSM 15893</name>
    <dbReference type="NCBI Taxonomy" id="1121869"/>
    <lineage>
        <taxon>Bacteria</taxon>
        <taxon>Pseudomonadati</taxon>
        <taxon>Pseudomonadota</taxon>
        <taxon>Gammaproteobacteria</taxon>
        <taxon>Vibrionales</taxon>
        <taxon>Vibrionaceae</taxon>
        <taxon>Enterovibrio</taxon>
    </lineage>
</organism>
<dbReference type="Gene3D" id="1.20.120.890">
    <property type="entry name" value="tRNA(Met) cytidine acetyltransferase, tail domain"/>
    <property type="match status" value="1"/>
</dbReference>
<feature type="binding site" evidence="9">
    <location>
        <position position="334"/>
    </location>
    <ligand>
        <name>ATP</name>
        <dbReference type="ChEBI" id="CHEBI:30616"/>
    </ligand>
</feature>
<dbReference type="STRING" id="1121869.SAMN03084138_03909"/>
<dbReference type="InterPro" id="IPR013562">
    <property type="entry name" value="TmcA/NAT10_N"/>
</dbReference>
<dbReference type="InterPro" id="IPR038321">
    <property type="entry name" value="TmcA_C_sf"/>
</dbReference>
<dbReference type="Pfam" id="PF08351">
    <property type="entry name" value="TmcA_N"/>
    <property type="match status" value="1"/>
</dbReference>
<keyword evidence="3 9" id="KW-0808">Transferase</keyword>
<evidence type="ECO:0000259" key="10">
    <source>
        <dbReference type="PROSITE" id="PS51186"/>
    </source>
</evidence>
<accession>A0A1I5VD67</accession>
<comment type="function">
    <text evidence="9">Catalyzes the formation of N(4)-acetylcytidine (ac(4)C) at the wobble position of tRNA(Met), by using acetyl-CoA as an acetyl donor and ATP (or GTP).</text>
</comment>
<reference evidence="12 13" key="1">
    <citation type="submission" date="2016-10" db="EMBL/GenBank/DDBJ databases">
        <authorList>
            <person name="de Groot N.N."/>
        </authorList>
    </citation>
    <scope>NUCLEOTIDE SEQUENCE [LARGE SCALE GENOMIC DNA]</scope>
    <source>
        <strain evidence="12 13">DSM 15893</strain>
    </source>
</reference>
<evidence type="ECO:0000313" key="12">
    <source>
        <dbReference type="EMBL" id="SFQ05439.1"/>
    </source>
</evidence>
<evidence type="ECO:0000256" key="8">
    <source>
        <dbReference type="ARBA" id="ARBA00023315"/>
    </source>
</evidence>
<dbReference type="InterPro" id="IPR027417">
    <property type="entry name" value="P-loop_NTPase"/>
</dbReference>
<dbReference type="HAMAP" id="MF_01886">
    <property type="entry name" value="tRNA_acetyltr_TmcA"/>
    <property type="match status" value="1"/>
</dbReference>
<dbReference type="PANTHER" id="PTHR10925">
    <property type="entry name" value="N-ACETYLTRANSFERASE 10"/>
    <property type="match status" value="1"/>
</dbReference>
<evidence type="ECO:0000256" key="4">
    <source>
        <dbReference type="ARBA" id="ARBA00022694"/>
    </source>
</evidence>
<evidence type="ECO:0000256" key="2">
    <source>
        <dbReference type="ARBA" id="ARBA00022555"/>
    </source>
</evidence>
<keyword evidence="5 9" id="KW-0547">Nucleotide-binding</keyword>
<dbReference type="GO" id="GO:0051392">
    <property type="term" value="F:tRNA cytidine N4-acetyltransferase activity"/>
    <property type="evidence" value="ECO:0007669"/>
    <property type="project" value="UniProtKB-UniRule"/>
</dbReference>
<dbReference type="GO" id="GO:0005737">
    <property type="term" value="C:cytoplasm"/>
    <property type="evidence" value="ECO:0007669"/>
    <property type="project" value="UniProtKB-SubCell"/>
</dbReference>
<dbReference type="Pfam" id="PF13718">
    <property type="entry name" value="GNAT_acetyltr_2"/>
    <property type="match status" value="1"/>
</dbReference>
<dbReference type="InterPro" id="IPR024914">
    <property type="entry name" value="tRNA_acetyltr_TmcA"/>
</dbReference>